<keyword evidence="1" id="KW-1133">Transmembrane helix</keyword>
<dbReference type="Proteomes" id="UP000324222">
    <property type="component" value="Unassembled WGS sequence"/>
</dbReference>
<organism evidence="2 3">
    <name type="scientific">Portunus trituberculatus</name>
    <name type="common">Swimming crab</name>
    <name type="synonym">Neptunus trituberculatus</name>
    <dbReference type="NCBI Taxonomy" id="210409"/>
    <lineage>
        <taxon>Eukaryota</taxon>
        <taxon>Metazoa</taxon>
        <taxon>Ecdysozoa</taxon>
        <taxon>Arthropoda</taxon>
        <taxon>Crustacea</taxon>
        <taxon>Multicrustacea</taxon>
        <taxon>Malacostraca</taxon>
        <taxon>Eumalacostraca</taxon>
        <taxon>Eucarida</taxon>
        <taxon>Decapoda</taxon>
        <taxon>Pleocyemata</taxon>
        <taxon>Brachyura</taxon>
        <taxon>Eubrachyura</taxon>
        <taxon>Portunoidea</taxon>
        <taxon>Portunidae</taxon>
        <taxon>Portuninae</taxon>
        <taxon>Portunus</taxon>
    </lineage>
</organism>
<name>A0A5B7IA79_PORTR</name>
<evidence type="ECO:0000313" key="2">
    <source>
        <dbReference type="EMBL" id="MPC82331.1"/>
    </source>
</evidence>
<gene>
    <name evidence="2" type="ORF">E2C01_076990</name>
</gene>
<reference evidence="2 3" key="1">
    <citation type="submission" date="2019-05" db="EMBL/GenBank/DDBJ databases">
        <title>Another draft genome of Portunus trituberculatus and its Hox gene families provides insights of decapod evolution.</title>
        <authorList>
            <person name="Jeong J.-H."/>
            <person name="Song I."/>
            <person name="Kim S."/>
            <person name="Choi T."/>
            <person name="Kim D."/>
            <person name="Ryu S."/>
            <person name="Kim W."/>
        </authorList>
    </citation>
    <scope>NUCLEOTIDE SEQUENCE [LARGE SCALE GENOMIC DNA]</scope>
    <source>
        <tissue evidence="2">Muscle</tissue>
    </source>
</reference>
<keyword evidence="1" id="KW-0472">Membrane</keyword>
<comment type="caution">
    <text evidence="2">The sequence shown here is derived from an EMBL/GenBank/DDBJ whole genome shotgun (WGS) entry which is preliminary data.</text>
</comment>
<proteinExistence type="predicted"/>
<keyword evidence="3" id="KW-1185">Reference proteome</keyword>
<sequence length="250" mass="26907">MNTPKVTEMNLDITTSNCLTNTNMSKNVSWVALMWAAWVCLWACVGAVAGSYDCEPVTHVVTQMSTVLVEIQHTSRNTLVDVAHVPELVTTTQYNPEYHQVTVRSTVTEYEDVTEYLVNERLVPRTVKETAIETVWKQDTAYTTTTTTVFVPQIVTRRDYQIETVVETVHSTGLQTVVQSTTVVIDNCANNRIFASNVRTGVSGGVGNNGLVPLIAASGVGSRGRGVGRGVGVGGRGVAVGVGAGFGYGY</sequence>
<evidence type="ECO:0000313" key="3">
    <source>
        <dbReference type="Proteomes" id="UP000324222"/>
    </source>
</evidence>
<keyword evidence="1" id="KW-0812">Transmembrane</keyword>
<feature type="transmembrane region" description="Helical" evidence="1">
    <location>
        <begin position="30"/>
        <end position="52"/>
    </location>
</feature>
<dbReference type="AlphaFoldDB" id="A0A5B7IA79"/>
<accession>A0A5B7IA79</accession>
<evidence type="ECO:0000256" key="1">
    <source>
        <dbReference type="SAM" id="Phobius"/>
    </source>
</evidence>
<protein>
    <submittedName>
        <fullName evidence="2">Uncharacterized protein</fullName>
    </submittedName>
</protein>
<dbReference type="EMBL" id="VSRR010059452">
    <property type="protein sequence ID" value="MPC82331.1"/>
    <property type="molecule type" value="Genomic_DNA"/>
</dbReference>